<dbReference type="InterPro" id="IPR001086">
    <property type="entry name" value="Preph_deHydtase"/>
</dbReference>
<organism evidence="11">
    <name type="scientific">uncultured Thermomicrobiales bacterium</name>
    <dbReference type="NCBI Taxonomy" id="1645740"/>
    <lineage>
        <taxon>Bacteria</taxon>
        <taxon>Pseudomonadati</taxon>
        <taxon>Thermomicrobiota</taxon>
        <taxon>Thermomicrobia</taxon>
        <taxon>Thermomicrobiales</taxon>
        <taxon>environmental samples</taxon>
    </lineage>
</organism>
<dbReference type="InterPro" id="IPR008242">
    <property type="entry name" value="Chor_mutase/pphenate_deHydtase"/>
</dbReference>
<feature type="domain" description="ACT" evidence="10">
    <location>
        <begin position="209"/>
        <end position="286"/>
    </location>
</feature>
<evidence type="ECO:0000256" key="5">
    <source>
        <dbReference type="ARBA" id="ARBA00023222"/>
    </source>
</evidence>
<dbReference type="PANTHER" id="PTHR21022">
    <property type="entry name" value="PREPHENATE DEHYDRATASE P PROTEIN"/>
    <property type="match status" value="1"/>
</dbReference>
<keyword evidence="6 11" id="KW-0456">Lyase</keyword>
<dbReference type="EC" id="4.2.1.51" evidence="2"/>
<dbReference type="PIRSF" id="PIRSF001500">
    <property type="entry name" value="Chor_mut_pdt_Ppr"/>
    <property type="match status" value="1"/>
</dbReference>
<name>A0A6J4VQ24_9BACT</name>
<dbReference type="Gene3D" id="3.30.70.260">
    <property type="match status" value="1"/>
</dbReference>
<feature type="site" description="Essential for prephenate dehydratase activity" evidence="8">
    <location>
        <position position="189"/>
    </location>
</feature>
<dbReference type="CDD" id="cd04905">
    <property type="entry name" value="ACT_CM-PDT"/>
    <property type="match status" value="1"/>
</dbReference>
<dbReference type="CDD" id="cd13633">
    <property type="entry name" value="PBP2_Sa-PDT_like"/>
    <property type="match status" value="1"/>
</dbReference>
<dbReference type="Pfam" id="PF00800">
    <property type="entry name" value="PDT"/>
    <property type="match status" value="1"/>
</dbReference>
<dbReference type="NCBIfam" id="NF008865">
    <property type="entry name" value="PRK11898.1"/>
    <property type="match status" value="1"/>
</dbReference>
<evidence type="ECO:0000256" key="1">
    <source>
        <dbReference type="ARBA" id="ARBA00004741"/>
    </source>
</evidence>
<keyword evidence="3" id="KW-0028">Amino-acid biosynthesis</keyword>
<keyword evidence="5" id="KW-0584">Phenylalanine biosynthesis</keyword>
<comment type="catalytic activity">
    <reaction evidence="7">
        <text>prephenate + H(+) = 3-phenylpyruvate + CO2 + H2O</text>
        <dbReference type="Rhea" id="RHEA:21648"/>
        <dbReference type="ChEBI" id="CHEBI:15377"/>
        <dbReference type="ChEBI" id="CHEBI:15378"/>
        <dbReference type="ChEBI" id="CHEBI:16526"/>
        <dbReference type="ChEBI" id="CHEBI:18005"/>
        <dbReference type="ChEBI" id="CHEBI:29934"/>
        <dbReference type="EC" id="4.2.1.51"/>
    </reaction>
</comment>
<dbReference type="PROSITE" id="PS51671">
    <property type="entry name" value="ACT"/>
    <property type="match status" value="1"/>
</dbReference>
<gene>
    <name evidence="11" type="ORF">AVDCRST_MAG87-3223</name>
</gene>
<keyword evidence="4" id="KW-0057">Aromatic amino acid biosynthesis</keyword>
<dbReference type="SUPFAM" id="SSF53850">
    <property type="entry name" value="Periplasmic binding protein-like II"/>
    <property type="match status" value="1"/>
</dbReference>
<evidence type="ECO:0000259" key="9">
    <source>
        <dbReference type="PROSITE" id="PS51171"/>
    </source>
</evidence>
<dbReference type="EMBL" id="CADCWJ010000709">
    <property type="protein sequence ID" value="CAA9579855.1"/>
    <property type="molecule type" value="Genomic_DNA"/>
</dbReference>
<dbReference type="GO" id="GO:0004664">
    <property type="term" value="F:prephenate dehydratase activity"/>
    <property type="evidence" value="ECO:0007669"/>
    <property type="project" value="UniProtKB-EC"/>
</dbReference>
<dbReference type="PROSITE" id="PS51171">
    <property type="entry name" value="PREPHENATE_DEHYDR_3"/>
    <property type="match status" value="1"/>
</dbReference>
<evidence type="ECO:0000256" key="8">
    <source>
        <dbReference type="PIRSR" id="PIRSR001500-2"/>
    </source>
</evidence>
<dbReference type="InterPro" id="IPR002912">
    <property type="entry name" value="ACT_dom"/>
</dbReference>
<dbReference type="GO" id="GO:0009094">
    <property type="term" value="P:L-phenylalanine biosynthetic process"/>
    <property type="evidence" value="ECO:0007669"/>
    <property type="project" value="UniProtKB-UniPathway"/>
</dbReference>
<evidence type="ECO:0000313" key="11">
    <source>
        <dbReference type="EMBL" id="CAA9579855.1"/>
    </source>
</evidence>
<comment type="pathway">
    <text evidence="1">Amino-acid biosynthesis; L-phenylalanine biosynthesis; phenylpyruvate from prephenate: step 1/1.</text>
</comment>
<sequence>MPLDVGENVLEAEAPVAIAFLGPRGTNSEDAALLYGGRDAEFAAFPSIPALTSAVEIGLAEVAVLPIENSIEGPVSTTLDLLIHETGLKIRHEVVVPIRHVLVSVSGAGLEAITEVVSHPQALGQCRRFLERFLPNARQVASLSTAGAVQQVAEGGDPAKAAIGPLRAHELYGGQVLARDIQDNRGNLTRFVVLGHEDAEPTGDDKTMIGLTVRENVPGSLFRIVAPFAEHGIQLTSIASRPTKGWLGDYVFLIDFEGHRSDATVTQVLAALEEPAAQLKVFGSFPRYPVERLRDLVTSPALL</sequence>
<dbReference type="SUPFAM" id="SSF55021">
    <property type="entry name" value="ACT-like"/>
    <property type="match status" value="1"/>
</dbReference>
<evidence type="ECO:0000256" key="6">
    <source>
        <dbReference type="ARBA" id="ARBA00023239"/>
    </source>
</evidence>
<dbReference type="Pfam" id="PF01842">
    <property type="entry name" value="ACT"/>
    <property type="match status" value="1"/>
</dbReference>
<feature type="domain" description="Prephenate dehydratase" evidence="9">
    <location>
        <begin position="17"/>
        <end position="196"/>
    </location>
</feature>
<dbReference type="PANTHER" id="PTHR21022:SF19">
    <property type="entry name" value="PREPHENATE DEHYDRATASE-RELATED"/>
    <property type="match status" value="1"/>
</dbReference>
<dbReference type="Gene3D" id="3.40.190.10">
    <property type="entry name" value="Periplasmic binding protein-like II"/>
    <property type="match status" value="2"/>
</dbReference>
<evidence type="ECO:0000259" key="10">
    <source>
        <dbReference type="PROSITE" id="PS51671"/>
    </source>
</evidence>
<dbReference type="AlphaFoldDB" id="A0A6J4VQ24"/>
<evidence type="ECO:0000256" key="7">
    <source>
        <dbReference type="ARBA" id="ARBA00047848"/>
    </source>
</evidence>
<dbReference type="GO" id="GO:0005737">
    <property type="term" value="C:cytoplasm"/>
    <property type="evidence" value="ECO:0007669"/>
    <property type="project" value="TreeGrafter"/>
</dbReference>
<evidence type="ECO:0000256" key="4">
    <source>
        <dbReference type="ARBA" id="ARBA00023141"/>
    </source>
</evidence>
<reference evidence="11" key="1">
    <citation type="submission" date="2020-02" db="EMBL/GenBank/DDBJ databases">
        <authorList>
            <person name="Meier V. D."/>
        </authorList>
    </citation>
    <scope>NUCLEOTIDE SEQUENCE</scope>
    <source>
        <strain evidence="11">AVDCRST_MAG87</strain>
    </source>
</reference>
<proteinExistence type="predicted"/>
<dbReference type="InterPro" id="IPR045865">
    <property type="entry name" value="ACT-like_dom_sf"/>
</dbReference>
<evidence type="ECO:0000256" key="2">
    <source>
        <dbReference type="ARBA" id="ARBA00013147"/>
    </source>
</evidence>
<accession>A0A6J4VQ24</accession>
<protein>
    <recommendedName>
        <fullName evidence="2">prephenate dehydratase</fullName>
        <ecNumber evidence="2">4.2.1.51</ecNumber>
    </recommendedName>
</protein>
<dbReference type="UniPathway" id="UPA00121">
    <property type="reaction ID" value="UER00345"/>
</dbReference>
<evidence type="ECO:0000256" key="3">
    <source>
        <dbReference type="ARBA" id="ARBA00022605"/>
    </source>
</evidence>